<dbReference type="Gene3D" id="3.55.50.30">
    <property type="match status" value="1"/>
</dbReference>
<organism evidence="5 6">
    <name type="scientific">Alcaligenes xylosoxydans xylosoxydans</name>
    <name type="common">Achromobacter xylosoxidans</name>
    <dbReference type="NCBI Taxonomy" id="85698"/>
    <lineage>
        <taxon>Bacteria</taxon>
        <taxon>Pseudomonadati</taxon>
        <taxon>Pseudomonadota</taxon>
        <taxon>Betaproteobacteria</taxon>
        <taxon>Burkholderiales</taxon>
        <taxon>Alcaligenaceae</taxon>
        <taxon>Achromobacter</taxon>
    </lineage>
</organism>
<protein>
    <submittedName>
        <fullName evidence="5">Energy transducer TonB</fullName>
    </submittedName>
</protein>
<dbReference type="AlphaFoldDB" id="A0A1R1JT17"/>
<evidence type="ECO:0000256" key="2">
    <source>
        <dbReference type="ARBA" id="ARBA00023136"/>
    </source>
</evidence>
<dbReference type="Proteomes" id="UP000187251">
    <property type="component" value="Unassembled WGS sequence"/>
</dbReference>
<dbReference type="SMART" id="SM00965">
    <property type="entry name" value="STN"/>
    <property type="match status" value="1"/>
</dbReference>
<dbReference type="PROSITE" id="PS51257">
    <property type="entry name" value="PROKAR_LIPOPROTEIN"/>
    <property type="match status" value="1"/>
</dbReference>
<reference evidence="5 6" key="1">
    <citation type="submission" date="2016-09" db="EMBL/GenBank/DDBJ databases">
        <title>Phylogenomics of Achromobacter.</title>
        <authorList>
            <person name="Jeukens J."/>
            <person name="Freschi L."/>
            <person name="Vincent A.T."/>
            <person name="Emond-Rheault J.-G."/>
            <person name="Kukavica-Ibrulj I."/>
            <person name="Charette S.J."/>
            <person name="Levesque R.C."/>
        </authorList>
    </citation>
    <scope>NUCLEOTIDE SEQUENCE [LARGE SCALE GENOMIC DNA]</scope>
    <source>
        <strain evidence="5 6">AUS488</strain>
    </source>
</reference>
<gene>
    <name evidence="5" type="ORF">BIZ92_26805</name>
</gene>
<feature type="domain" description="Secretin/TonB short N-terminal" evidence="4">
    <location>
        <begin position="86"/>
        <end position="137"/>
    </location>
</feature>
<keyword evidence="2" id="KW-0472">Membrane</keyword>
<evidence type="ECO:0000256" key="1">
    <source>
        <dbReference type="ARBA" id="ARBA00022448"/>
    </source>
</evidence>
<keyword evidence="3" id="KW-0998">Cell outer membrane</keyword>
<name>A0A1R1JT17_ALCXX</name>
<proteinExistence type="predicted"/>
<keyword evidence="1" id="KW-0813">Transport</keyword>
<dbReference type="GO" id="GO:0019867">
    <property type="term" value="C:outer membrane"/>
    <property type="evidence" value="ECO:0007669"/>
    <property type="project" value="InterPro"/>
</dbReference>
<accession>A0A1R1JT17</accession>
<evidence type="ECO:0000256" key="3">
    <source>
        <dbReference type="ARBA" id="ARBA00023237"/>
    </source>
</evidence>
<dbReference type="EMBL" id="MJMN01000015">
    <property type="protein sequence ID" value="OMG86461.1"/>
    <property type="molecule type" value="Genomic_DNA"/>
</dbReference>
<evidence type="ECO:0000313" key="6">
    <source>
        <dbReference type="Proteomes" id="UP000187251"/>
    </source>
</evidence>
<evidence type="ECO:0000313" key="5">
    <source>
        <dbReference type="EMBL" id="OMG86461.1"/>
    </source>
</evidence>
<dbReference type="InterPro" id="IPR011662">
    <property type="entry name" value="Secretin/TonB_short_N"/>
</dbReference>
<evidence type="ECO:0000259" key="4">
    <source>
        <dbReference type="SMART" id="SM00965"/>
    </source>
</evidence>
<comment type="caution">
    <text evidence="5">The sequence shown here is derived from an EMBL/GenBank/DDBJ whole genome shotgun (WGS) entry which is preliminary data.</text>
</comment>
<dbReference type="OrthoDB" id="8858530at2"/>
<sequence length="254" mass="26124">MAPFLRGGCAGTRDNGNAWHFSSMLASMTFACPPGGGWMGRACLALGMWALAGVGSAGAPPREMAFAIAAQPLDQALAEYSLASGRTVLVDTALTAGRHAPAVIGTYTPGDALRRLLAGAPLAIRYASTHSFTLVAAPHTAPAVRAASAARLRDTPYAAALQGALKQALCRGSGAEPGRYRALVKLWFDKAWRVDRVDWVSDTGSAPLNRRLETALRGVTAGPLPAGMRQPVTILLRAGGADGCAAPRGAGHAG</sequence>